<dbReference type="AlphaFoldDB" id="A0A6B2LL76"/>
<reference evidence="1" key="1">
    <citation type="journal article" date="2020" name="J. Eukaryot. Microbiol.">
        <title>De novo Sequencing, Assembly and Annotation of the Transcriptome for the Free-Living Testate Amoeba Arcella intermedia.</title>
        <authorList>
            <person name="Ribeiro G.M."/>
            <person name="Porfirio-Sousa A.L."/>
            <person name="Maurer-Alcala X.X."/>
            <person name="Katz L.A."/>
            <person name="Lahr D.J.G."/>
        </authorList>
    </citation>
    <scope>NUCLEOTIDE SEQUENCE</scope>
</reference>
<accession>A0A6B2LL76</accession>
<dbReference type="Pfam" id="PF08613">
    <property type="entry name" value="Cyclin"/>
    <property type="match status" value="1"/>
</dbReference>
<dbReference type="PANTHER" id="PTHR15615:SF108">
    <property type="entry name" value="PROTEIN CNPPD1"/>
    <property type="match status" value="1"/>
</dbReference>
<organism evidence="1">
    <name type="scientific">Arcella intermedia</name>
    <dbReference type="NCBI Taxonomy" id="1963864"/>
    <lineage>
        <taxon>Eukaryota</taxon>
        <taxon>Amoebozoa</taxon>
        <taxon>Tubulinea</taxon>
        <taxon>Elardia</taxon>
        <taxon>Arcellinida</taxon>
        <taxon>Sphaerothecina</taxon>
        <taxon>Arcellidae</taxon>
        <taxon>Arcella</taxon>
    </lineage>
</organism>
<protein>
    <recommendedName>
        <fullName evidence="2">Cyclin N-terminal domain-containing protein</fullName>
    </recommendedName>
</protein>
<dbReference type="PANTHER" id="PTHR15615">
    <property type="match status" value="1"/>
</dbReference>
<dbReference type="Gene3D" id="1.10.472.10">
    <property type="entry name" value="Cyclin-like"/>
    <property type="match status" value="1"/>
</dbReference>
<name>A0A6B2LL76_9EUKA</name>
<dbReference type="SUPFAM" id="SSF47954">
    <property type="entry name" value="Cyclin-like"/>
    <property type="match status" value="1"/>
</dbReference>
<sequence length="179" mass="20715">MKKTHSTSAISKAYLTTLKTIKGVAVCVHRCLALVHHHPRYHSIYDERMHRFTKPMQTLTYPSVNDIGKFIQSIDEVFKFPSEVYVTASIYMDRLATISHIHLSIYTWRRILLVAIVVAAKFNIDGALKSGDFVQVFPHVKDIVILEKEFLKHIQFGLFIERLHFSNYYFAVNSMELVA</sequence>
<evidence type="ECO:0008006" key="2">
    <source>
        <dbReference type="Google" id="ProtNLM"/>
    </source>
</evidence>
<dbReference type="InterPro" id="IPR036915">
    <property type="entry name" value="Cyclin-like_sf"/>
</dbReference>
<dbReference type="EMBL" id="GIBP01008785">
    <property type="protein sequence ID" value="NDV37754.1"/>
    <property type="molecule type" value="Transcribed_RNA"/>
</dbReference>
<dbReference type="GO" id="GO:0019901">
    <property type="term" value="F:protein kinase binding"/>
    <property type="evidence" value="ECO:0007669"/>
    <property type="project" value="InterPro"/>
</dbReference>
<dbReference type="InterPro" id="IPR013922">
    <property type="entry name" value="Cyclin_PHO80-like"/>
</dbReference>
<proteinExistence type="predicted"/>
<evidence type="ECO:0000313" key="1">
    <source>
        <dbReference type="EMBL" id="NDV37754.1"/>
    </source>
</evidence>